<accession>A0ABV9I1M2</accession>
<comment type="caution">
    <text evidence="1">The sequence shown here is derived from an EMBL/GenBank/DDBJ whole genome shotgun (WGS) entry which is preliminary data.</text>
</comment>
<dbReference type="RefSeq" id="WP_379981798.1">
    <property type="nucleotide sequence ID" value="NZ_JBHSFV010000014.1"/>
</dbReference>
<reference evidence="2" key="1">
    <citation type="journal article" date="2019" name="Int. J. Syst. Evol. Microbiol.">
        <title>The Global Catalogue of Microorganisms (GCM) 10K type strain sequencing project: providing services to taxonomists for standard genome sequencing and annotation.</title>
        <authorList>
            <consortium name="The Broad Institute Genomics Platform"/>
            <consortium name="The Broad Institute Genome Sequencing Center for Infectious Disease"/>
            <person name="Wu L."/>
            <person name="Ma J."/>
        </authorList>
    </citation>
    <scope>NUCLEOTIDE SEQUENCE [LARGE SCALE GENOMIC DNA]</scope>
    <source>
        <strain evidence="2">YJ-61-S</strain>
    </source>
</reference>
<organism evidence="1 2">
    <name type="scientific">Dokdonia ponticola</name>
    <dbReference type="NCBI Taxonomy" id="2041041"/>
    <lineage>
        <taxon>Bacteria</taxon>
        <taxon>Pseudomonadati</taxon>
        <taxon>Bacteroidota</taxon>
        <taxon>Flavobacteriia</taxon>
        <taxon>Flavobacteriales</taxon>
        <taxon>Flavobacteriaceae</taxon>
        <taxon>Dokdonia</taxon>
    </lineage>
</organism>
<proteinExistence type="predicted"/>
<protein>
    <submittedName>
        <fullName evidence="1">Uncharacterized protein</fullName>
    </submittedName>
</protein>
<sequence length="76" mass="8576">MKKFIAIFEAAYPEIEATQYSCITWEQEDDAVDNNYVSDLIKNTTARHFFRAYAGANANIEADNITVSIGKIEPLN</sequence>
<dbReference type="EMBL" id="JBHSFV010000014">
    <property type="protein sequence ID" value="MFC4636013.1"/>
    <property type="molecule type" value="Genomic_DNA"/>
</dbReference>
<keyword evidence="2" id="KW-1185">Reference proteome</keyword>
<dbReference type="Proteomes" id="UP001596043">
    <property type="component" value="Unassembled WGS sequence"/>
</dbReference>
<evidence type="ECO:0000313" key="1">
    <source>
        <dbReference type="EMBL" id="MFC4636013.1"/>
    </source>
</evidence>
<evidence type="ECO:0000313" key="2">
    <source>
        <dbReference type="Proteomes" id="UP001596043"/>
    </source>
</evidence>
<gene>
    <name evidence="1" type="ORF">ACFO3O_19040</name>
</gene>
<name>A0ABV9I1M2_9FLAO</name>